<evidence type="ECO:0000313" key="2">
    <source>
        <dbReference type="Proteomes" id="UP000184212"/>
    </source>
</evidence>
<reference evidence="1 2" key="1">
    <citation type="submission" date="2016-11" db="EMBL/GenBank/DDBJ databases">
        <authorList>
            <person name="Jaros S."/>
            <person name="Januszkiewicz K."/>
            <person name="Wedrychowicz H."/>
        </authorList>
    </citation>
    <scope>NUCLEOTIDE SEQUENCE [LARGE SCALE GENOMIC DNA]</scope>
    <source>
        <strain evidence="1 2">DSM 24574</strain>
    </source>
</reference>
<organism evidence="1 2">
    <name type="scientific">Chryseolinea serpens</name>
    <dbReference type="NCBI Taxonomy" id="947013"/>
    <lineage>
        <taxon>Bacteria</taxon>
        <taxon>Pseudomonadati</taxon>
        <taxon>Bacteroidota</taxon>
        <taxon>Cytophagia</taxon>
        <taxon>Cytophagales</taxon>
        <taxon>Fulvivirgaceae</taxon>
        <taxon>Chryseolinea</taxon>
    </lineage>
</organism>
<dbReference type="EMBL" id="FQWQ01000001">
    <property type="protein sequence ID" value="SHG40747.1"/>
    <property type="molecule type" value="Genomic_DNA"/>
</dbReference>
<name>A0A1M5JJL3_9BACT</name>
<dbReference type="AlphaFoldDB" id="A0A1M5JJL3"/>
<keyword evidence="2" id="KW-1185">Reference proteome</keyword>
<dbReference type="STRING" id="947013.SAMN04488109_0104"/>
<dbReference type="Proteomes" id="UP000184212">
    <property type="component" value="Unassembled WGS sequence"/>
</dbReference>
<evidence type="ECO:0000313" key="1">
    <source>
        <dbReference type="EMBL" id="SHG40747.1"/>
    </source>
</evidence>
<accession>A0A1M5JJL3</accession>
<sequence length="55" mass="5900">MSPEAFDTKKANLQGVFYKVPFEGGQSMGHIDLISNGIPGSTLASGAAVWYWPVK</sequence>
<gene>
    <name evidence="1" type="ORF">SAMN04488109_0104</name>
</gene>
<proteinExistence type="predicted"/>
<protein>
    <submittedName>
        <fullName evidence="1">Uncharacterized protein</fullName>
    </submittedName>
</protein>